<dbReference type="PANTHER" id="PTHR13794">
    <property type="entry name" value="ENOLASE SUPERFAMILY, MANDELATE RACEMASE"/>
    <property type="match status" value="1"/>
</dbReference>
<protein>
    <submittedName>
        <fullName evidence="5">Mandelate racemase/muconate lactonizing enzyme family protein</fullName>
    </submittedName>
</protein>
<dbReference type="SFLD" id="SFLDG00179">
    <property type="entry name" value="mandelate_racemase"/>
    <property type="match status" value="1"/>
</dbReference>
<dbReference type="InterPro" id="IPR029065">
    <property type="entry name" value="Enolase_C-like"/>
</dbReference>
<evidence type="ECO:0000313" key="6">
    <source>
        <dbReference type="Proteomes" id="UP001237595"/>
    </source>
</evidence>
<sequence>MSATAPNTIVEARLRVLRAATRDGVAMSFAPLTHRSMVLVELETGDGRIGYGESWTNYPSWATVERVATLREGVFPLVIGQDSRHITELQRRLVAELTPIGRQWGAQGPIMQAISAVDIALWDLHGRASGRSIASLVGGRVRESSALYASSLGPEDVVRQARHCAAEGYTAVKVKLGFGREHDERILVEARGALGADVALYADANQAWGVDEAVAMAALLSEYDVAWLEEPLRGNRLDELEELHRRTGLVIATGENVYGREEFHRYAASPAVAILQPDIAKTGGFTEALAICQLAEAHRKPVLPHLYGGAIAFAATLQLAACAPAVHGIEYDIRDNPLRDPLLIDGPSPRQGRIALPDGCGLGVDLDLHAAQRHLHPAQQSEEELTA</sequence>
<dbReference type="Gene3D" id="3.30.390.10">
    <property type="entry name" value="Enolase-like, N-terminal domain"/>
    <property type="match status" value="1"/>
</dbReference>
<accession>A0ABT6PQH5</accession>
<dbReference type="SMART" id="SM00922">
    <property type="entry name" value="MR_MLE"/>
    <property type="match status" value="1"/>
</dbReference>
<dbReference type="InterPro" id="IPR018110">
    <property type="entry name" value="Mandel_Rmase/mucon_lact_enz_CS"/>
</dbReference>
<dbReference type="PROSITE" id="PS00908">
    <property type="entry name" value="MR_MLE_1"/>
    <property type="match status" value="1"/>
</dbReference>
<dbReference type="SUPFAM" id="SSF54826">
    <property type="entry name" value="Enolase N-terminal domain-like"/>
    <property type="match status" value="1"/>
</dbReference>
<proteinExistence type="predicted"/>
<dbReference type="RefSeq" id="WP_281456514.1">
    <property type="nucleotide sequence ID" value="NZ_JASAOF010000009.1"/>
</dbReference>
<dbReference type="EMBL" id="JASAOF010000009">
    <property type="protein sequence ID" value="MDI2030204.1"/>
    <property type="molecule type" value="Genomic_DNA"/>
</dbReference>
<feature type="domain" description="Mandelate racemase/muconate lactonizing enzyme C-terminal" evidence="4">
    <location>
        <begin position="154"/>
        <end position="250"/>
    </location>
</feature>
<dbReference type="InterPro" id="IPR029017">
    <property type="entry name" value="Enolase-like_N"/>
</dbReference>
<dbReference type="InterPro" id="IPR046945">
    <property type="entry name" value="RHMD-like"/>
</dbReference>
<dbReference type="SUPFAM" id="SSF51604">
    <property type="entry name" value="Enolase C-terminal domain-like"/>
    <property type="match status" value="1"/>
</dbReference>
<dbReference type="PROSITE" id="PS00909">
    <property type="entry name" value="MR_MLE_2"/>
    <property type="match status" value="1"/>
</dbReference>
<dbReference type="CDD" id="cd03316">
    <property type="entry name" value="MR_like"/>
    <property type="match status" value="1"/>
</dbReference>
<organism evidence="5 6">
    <name type="scientific">Saccharopolyspora ipomoeae</name>
    <dbReference type="NCBI Taxonomy" id="3042027"/>
    <lineage>
        <taxon>Bacteria</taxon>
        <taxon>Bacillati</taxon>
        <taxon>Actinomycetota</taxon>
        <taxon>Actinomycetes</taxon>
        <taxon>Pseudonocardiales</taxon>
        <taxon>Pseudonocardiaceae</taxon>
        <taxon>Saccharopolyspora</taxon>
    </lineage>
</organism>
<keyword evidence="6" id="KW-1185">Reference proteome</keyword>
<evidence type="ECO:0000256" key="2">
    <source>
        <dbReference type="ARBA" id="ARBA00022723"/>
    </source>
</evidence>
<evidence type="ECO:0000256" key="1">
    <source>
        <dbReference type="ARBA" id="ARBA00001946"/>
    </source>
</evidence>
<evidence type="ECO:0000259" key="4">
    <source>
        <dbReference type="SMART" id="SM00922"/>
    </source>
</evidence>
<name>A0ABT6PQH5_9PSEU</name>
<keyword evidence="2" id="KW-0479">Metal-binding</keyword>
<dbReference type="InterPro" id="IPR036849">
    <property type="entry name" value="Enolase-like_C_sf"/>
</dbReference>
<comment type="caution">
    <text evidence="5">The sequence shown here is derived from an EMBL/GenBank/DDBJ whole genome shotgun (WGS) entry which is preliminary data.</text>
</comment>
<comment type="cofactor">
    <cofactor evidence="1">
        <name>Mg(2+)</name>
        <dbReference type="ChEBI" id="CHEBI:18420"/>
    </cofactor>
</comment>
<dbReference type="SFLD" id="SFLDS00001">
    <property type="entry name" value="Enolase"/>
    <property type="match status" value="1"/>
</dbReference>
<gene>
    <name evidence="5" type="ORF">QFW96_16365</name>
</gene>
<dbReference type="Proteomes" id="UP001237595">
    <property type="component" value="Unassembled WGS sequence"/>
</dbReference>
<dbReference type="InterPro" id="IPR013342">
    <property type="entry name" value="Mandelate_racemase_C"/>
</dbReference>
<keyword evidence="3" id="KW-0460">Magnesium</keyword>
<evidence type="ECO:0000313" key="5">
    <source>
        <dbReference type="EMBL" id="MDI2030204.1"/>
    </source>
</evidence>
<reference evidence="5 6" key="1">
    <citation type="submission" date="2023-04" db="EMBL/GenBank/DDBJ databases">
        <title>Draft genome sequence of Saccharopolyspora sp. TS4A08 isolated from sweet potato rhizospheric soil.</title>
        <authorList>
            <person name="Suksaard P."/>
            <person name="Duangmal K."/>
        </authorList>
    </citation>
    <scope>NUCLEOTIDE SEQUENCE [LARGE SCALE GENOMIC DNA]</scope>
    <source>
        <strain evidence="5 6">TS4A08</strain>
    </source>
</reference>
<dbReference type="Pfam" id="PF02746">
    <property type="entry name" value="MR_MLE_N"/>
    <property type="match status" value="1"/>
</dbReference>
<evidence type="ECO:0000256" key="3">
    <source>
        <dbReference type="ARBA" id="ARBA00022842"/>
    </source>
</evidence>
<dbReference type="Pfam" id="PF13378">
    <property type="entry name" value="MR_MLE_C"/>
    <property type="match status" value="1"/>
</dbReference>
<dbReference type="PANTHER" id="PTHR13794:SF58">
    <property type="entry name" value="MITOCHONDRIAL ENOLASE SUPERFAMILY MEMBER 1"/>
    <property type="match status" value="1"/>
</dbReference>
<dbReference type="InterPro" id="IPR013341">
    <property type="entry name" value="Mandelate_racemase_N_dom"/>
</dbReference>
<dbReference type="Gene3D" id="3.20.20.120">
    <property type="entry name" value="Enolase-like C-terminal domain"/>
    <property type="match status" value="1"/>
</dbReference>